<keyword evidence="2" id="KW-1185">Reference proteome</keyword>
<name>A0ABU9N624_9FLAO</name>
<evidence type="ECO:0008006" key="3">
    <source>
        <dbReference type="Google" id="ProtNLM"/>
    </source>
</evidence>
<protein>
    <recommendedName>
        <fullName evidence="3">Capsule polysaccharide biosynthesis protein</fullName>
    </recommendedName>
</protein>
<evidence type="ECO:0000313" key="1">
    <source>
        <dbReference type="EMBL" id="MEM0542015.1"/>
    </source>
</evidence>
<dbReference type="SUPFAM" id="SSF53756">
    <property type="entry name" value="UDP-Glycosyltransferase/glycogen phosphorylase"/>
    <property type="match status" value="1"/>
</dbReference>
<comment type="caution">
    <text evidence="1">The sequence shown here is derived from an EMBL/GenBank/DDBJ whole genome shotgun (WGS) entry which is preliminary data.</text>
</comment>
<accession>A0ABU9N624</accession>
<dbReference type="EMBL" id="JBCGDO010000004">
    <property type="protein sequence ID" value="MEM0542015.1"/>
    <property type="molecule type" value="Genomic_DNA"/>
</dbReference>
<sequence length="457" mass="53709">MSSKNSISIKIEQFYQEVFAQLLEKHGNYSYKNVELSEIAIKFYLNKWINNTLFFDEITATKTDEQWQHLTHKYVQLFENKVPFTQKIHCIVFDLLRYLRYFFSNSITHTSSAYYFFITNKKFINYTQGIRKELNDKDIPTGLLLWEKSQLNDTLTSVANLPEVAFPYFWTPNYFQFRDYNHLVDRVLGYQALFHAKKVILVEGCVLSEHIVAAVCKSKKIPTVCIQWGFFAKTVTQAGWRNMPFDRFITWGTFYTNQFKKYNELDVREIGHPTLKEEQASTKERVVLFAVQKVMDKHITAQDIFSFINYAIEIAKKYGTFKVVIRSHPDFKIPLSYKEEHKNLENLVWHDYQDFSLQKSLEIAKYCVSISSTVSLESLVFGCYPLFITSNNLPLQLHTIFDTTSGFTHVVDYNNFEKVLLELEQKEVQNYLSGLKKEFYSSLGNEAMEKIAIEILQ</sequence>
<reference evidence="1 2" key="1">
    <citation type="submission" date="2024-03" db="EMBL/GenBank/DDBJ databases">
        <title>Two novel species of the genus Flavobacterium exhibiting potentially degradation of complex polysaccharides.</title>
        <authorList>
            <person name="Lian X."/>
        </authorList>
    </citation>
    <scope>NUCLEOTIDE SEQUENCE [LARGE SCALE GENOMIC DNA]</scope>
    <source>
        <strain evidence="2">j3</strain>
    </source>
</reference>
<organism evidence="1 2">
    <name type="scientific">Flavobacterium aureirubrum</name>
    <dbReference type="NCBI Taxonomy" id="3133147"/>
    <lineage>
        <taxon>Bacteria</taxon>
        <taxon>Pseudomonadati</taxon>
        <taxon>Bacteroidota</taxon>
        <taxon>Flavobacteriia</taxon>
        <taxon>Flavobacteriales</taxon>
        <taxon>Flavobacteriaceae</taxon>
        <taxon>Flavobacterium</taxon>
    </lineage>
</organism>
<dbReference type="Proteomes" id="UP001460072">
    <property type="component" value="Unassembled WGS sequence"/>
</dbReference>
<proteinExistence type="predicted"/>
<gene>
    <name evidence="1" type="ORF">WFZ85_05275</name>
</gene>
<dbReference type="RefSeq" id="WP_342695236.1">
    <property type="nucleotide sequence ID" value="NZ_JBCGDO010000004.1"/>
</dbReference>
<evidence type="ECO:0000313" key="2">
    <source>
        <dbReference type="Proteomes" id="UP001460072"/>
    </source>
</evidence>